<dbReference type="SUPFAM" id="SSF52058">
    <property type="entry name" value="L domain-like"/>
    <property type="match status" value="1"/>
</dbReference>
<feature type="domain" description="Disease resistance N-terminal" evidence="6">
    <location>
        <begin position="11"/>
        <end position="98"/>
    </location>
</feature>
<dbReference type="InterPro" id="IPR036388">
    <property type="entry name" value="WH-like_DNA-bd_sf"/>
</dbReference>
<dbReference type="GO" id="GO:0006952">
    <property type="term" value="P:defense response"/>
    <property type="evidence" value="ECO:0007669"/>
    <property type="project" value="UniProtKB-KW"/>
</dbReference>
<dbReference type="Pfam" id="PF23559">
    <property type="entry name" value="WHD_DRP"/>
    <property type="match status" value="1"/>
</dbReference>
<evidence type="ECO:0000259" key="7">
    <source>
        <dbReference type="Pfam" id="PF23559"/>
    </source>
</evidence>
<reference evidence="9 11" key="2">
    <citation type="journal article" date="2014" name="BMC Genomics">
        <title>An improved genome release (version Mt4.0) for the model legume Medicago truncatula.</title>
        <authorList>
            <person name="Tang H."/>
            <person name="Krishnakumar V."/>
            <person name="Bidwell S."/>
            <person name="Rosen B."/>
            <person name="Chan A."/>
            <person name="Zhou S."/>
            <person name="Gentzbittel L."/>
            <person name="Childs K.L."/>
            <person name="Yandell M."/>
            <person name="Gundlach H."/>
            <person name="Mayer K.F."/>
            <person name="Schwartz D.C."/>
            <person name="Town C.D."/>
        </authorList>
    </citation>
    <scope>GENOME REANNOTATION</scope>
    <source>
        <strain evidence="10 11">cv. Jemalong A17</strain>
    </source>
</reference>
<evidence type="ECO:0000259" key="6">
    <source>
        <dbReference type="Pfam" id="PF18052"/>
    </source>
</evidence>
<dbReference type="InterPro" id="IPR055414">
    <property type="entry name" value="LRR_R13L4/SHOC2-like"/>
</dbReference>
<gene>
    <name evidence="9" type="ordered locus">MTR_8g011170</name>
</gene>
<dbReference type="InterPro" id="IPR058922">
    <property type="entry name" value="WHD_DRP"/>
</dbReference>
<dbReference type="Gene3D" id="1.20.5.4130">
    <property type="match status" value="1"/>
</dbReference>
<dbReference type="SUPFAM" id="SSF52540">
    <property type="entry name" value="P-loop containing nucleoside triphosphate hydrolases"/>
    <property type="match status" value="1"/>
</dbReference>
<sequence>MAELIPYGLAESLIKRLASAAFREFGGIYGVMNELERLKNTVESIRNVLLDAEDKQEQNHAVKNWIRRLKDVLNFADNLLDEFVIEDLRHKSDVRQKKKVTKVFYSLSPNRIAFRYKMAHEIEKIRKIFNDVVDEMSKLNLSQNVMVVMQTDIIGRENNKKEIISLLRQHHRDHNVSLIAIVGIGGLGKTALAQLVYNDKEVENIFEKKIWVCVSKNFDVKTILKKILESLLNGKVDENLSLDNLQNNLRQNLSERKYLLVLDDIWNESHQKWIELRTYLMCGAKDSKILVTTRSKTVAQTMGVCDPYVLNGLTPEESWSLLKNIITYGNEAQAVNETLESIGMEIAEKCSGVPLAIRTLGGLLQGKSKQSEWNNVLQGDFWRLCQDENSIVPVLKLSYQNLSPQQRQCFAYCSIYPKDWEIEKDELIQLCIAQGYLDCSPEVELNEDIGNQFVKIFLTKSFFQDAKMDEDGDIYSFKMHDLIHDLAMQVAGIDCCSLDGDANKLVGRPMHVSFQRNAIGLLDSLDAIKLRTLVLLSSSPGWTGLNGEESSVISNFKYLCVLKLSDSSLSKLSGSIGKLKHLRCLNLYDCKVSIDFFKSISKLVCLQTLKLRVREITPWEFNVWRYDGIIYSNWLSSLTNIVEISLTCCEGLEFLPPLERLPFLKSLYISFLRVLKYIHYEEPILSEIFFPSLESLRLEDCSYLMGWCRTGDGIDSSQSHHRSFPPFPLLSQLSIEGCQRLTCMPTFPNSLSFPPLSMLKSLCIGGHKLAVYNISENWMQNLPSLQHLQIELFSSQQVHEIAIWFNNNFNCLPSLQKITLQYCDDLKALPDWMCSISSLQHVTIRYSPHLASVPEGMPRLAKLKTLEIIGCPLLVKECEAQTNATWPKVAHIPNIILRDVI</sequence>
<evidence type="ECO:0000256" key="2">
    <source>
        <dbReference type="ARBA" id="ARBA00022741"/>
    </source>
</evidence>
<dbReference type="PaxDb" id="3880-AET01321"/>
<dbReference type="HOGENOM" id="CLU_000837_8_8_1"/>
<keyword evidence="4" id="KW-0067">ATP-binding</keyword>
<dbReference type="Pfam" id="PF23598">
    <property type="entry name" value="LRR_14"/>
    <property type="match status" value="1"/>
</dbReference>
<protein>
    <submittedName>
        <fullName evidence="9">NB-ARC domain disease resistance protein</fullName>
    </submittedName>
</protein>
<reference evidence="9 11" key="1">
    <citation type="journal article" date="2011" name="Nature">
        <title>The Medicago genome provides insight into the evolution of rhizobial symbioses.</title>
        <authorList>
            <person name="Young N.D."/>
            <person name="Debelle F."/>
            <person name="Oldroyd G.E."/>
            <person name="Geurts R."/>
            <person name="Cannon S.B."/>
            <person name="Udvardi M.K."/>
            <person name="Benedito V.A."/>
            <person name="Mayer K.F."/>
            <person name="Gouzy J."/>
            <person name="Schoof H."/>
            <person name="Van de Peer Y."/>
            <person name="Proost S."/>
            <person name="Cook D.R."/>
            <person name="Meyers B.C."/>
            <person name="Spannagl M."/>
            <person name="Cheung F."/>
            <person name="De Mita S."/>
            <person name="Krishnakumar V."/>
            <person name="Gundlach H."/>
            <person name="Zhou S."/>
            <person name="Mudge J."/>
            <person name="Bharti A.K."/>
            <person name="Murray J.D."/>
            <person name="Naoumkina M.A."/>
            <person name="Rosen B."/>
            <person name="Silverstein K.A."/>
            <person name="Tang H."/>
            <person name="Rombauts S."/>
            <person name="Zhao P.X."/>
            <person name="Zhou P."/>
            <person name="Barbe V."/>
            <person name="Bardou P."/>
            <person name="Bechner M."/>
            <person name="Bellec A."/>
            <person name="Berger A."/>
            <person name="Berges H."/>
            <person name="Bidwell S."/>
            <person name="Bisseling T."/>
            <person name="Choisne N."/>
            <person name="Couloux A."/>
            <person name="Denny R."/>
            <person name="Deshpande S."/>
            <person name="Dai X."/>
            <person name="Doyle J.J."/>
            <person name="Dudez A.M."/>
            <person name="Farmer A.D."/>
            <person name="Fouteau S."/>
            <person name="Franken C."/>
            <person name="Gibelin C."/>
            <person name="Gish J."/>
            <person name="Goldstein S."/>
            <person name="Gonzalez A.J."/>
            <person name="Green P.J."/>
            <person name="Hallab A."/>
            <person name="Hartog M."/>
            <person name="Hua A."/>
            <person name="Humphray S.J."/>
            <person name="Jeong D.H."/>
            <person name="Jing Y."/>
            <person name="Jocker A."/>
            <person name="Kenton S.M."/>
            <person name="Kim D.J."/>
            <person name="Klee K."/>
            <person name="Lai H."/>
            <person name="Lang C."/>
            <person name="Lin S."/>
            <person name="Macmil S.L."/>
            <person name="Magdelenat G."/>
            <person name="Matthews L."/>
            <person name="McCorrison J."/>
            <person name="Monaghan E.L."/>
            <person name="Mun J.H."/>
            <person name="Najar F.Z."/>
            <person name="Nicholson C."/>
            <person name="Noirot C."/>
            <person name="O'Bleness M."/>
            <person name="Paule C.R."/>
            <person name="Poulain J."/>
            <person name="Prion F."/>
            <person name="Qin B."/>
            <person name="Qu C."/>
            <person name="Retzel E.F."/>
            <person name="Riddle C."/>
            <person name="Sallet E."/>
            <person name="Samain S."/>
            <person name="Samson N."/>
            <person name="Sanders I."/>
            <person name="Saurat O."/>
            <person name="Scarpelli C."/>
            <person name="Schiex T."/>
            <person name="Segurens B."/>
            <person name="Severin A.J."/>
            <person name="Sherrier D.J."/>
            <person name="Shi R."/>
            <person name="Sims S."/>
            <person name="Singer S.R."/>
            <person name="Sinharoy S."/>
            <person name="Sterck L."/>
            <person name="Viollet A."/>
            <person name="Wang B.B."/>
            <person name="Wang K."/>
            <person name="Wang M."/>
            <person name="Wang X."/>
            <person name="Warfsmann J."/>
            <person name="Weissenbach J."/>
            <person name="White D.D."/>
            <person name="White J.D."/>
            <person name="Wiley G.B."/>
            <person name="Wincker P."/>
            <person name="Xing Y."/>
            <person name="Yang L."/>
            <person name="Yao Z."/>
            <person name="Ying F."/>
            <person name="Zhai J."/>
            <person name="Zhou L."/>
            <person name="Zuber A."/>
            <person name="Denarie J."/>
            <person name="Dixon R.A."/>
            <person name="May G.D."/>
            <person name="Schwartz D.C."/>
            <person name="Rogers J."/>
            <person name="Quetier F."/>
            <person name="Town C.D."/>
            <person name="Roe B.A."/>
        </authorList>
    </citation>
    <scope>NUCLEOTIDE SEQUENCE [LARGE SCALE GENOMIC DNA]</scope>
    <source>
        <strain evidence="9">A17</strain>
        <strain evidence="10 11">cv. Jemalong A17</strain>
    </source>
</reference>
<dbReference type="GO" id="GO:0043531">
    <property type="term" value="F:ADP binding"/>
    <property type="evidence" value="ECO:0007669"/>
    <property type="project" value="InterPro"/>
</dbReference>
<keyword evidence="3" id="KW-0611">Plant defense</keyword>
<keyword evidence="11" id="KW-1185">Reference proteome</keyword>
<organism evidence="9 11">
    <name type="scientific">Medicago truncatula</name>
    <name type="common">Barrel medic</name>
    <name type="synonym">Medicago tribuloides</name>
    <dbReference type="NCBI Taxonomy" id="3880"/>
    <lineage>
        <taxon>Eukaryota</taxon>
        <taxon>Viridiplantae</taxon>
        <taxon>Streptophyta</taxon>
        <taxon>Embryophyta</taxon>
        <taxon>Tracheophyta</taxon>
        <taxon>Spermatophyta</taxon>
        <taxon>Magnoliopsida</taxon>
        <taxon>eudicotyledons</taxon>
        <taxon>Gunneridae</taxon>
        <taxon>Pentapetalae</taxon>
        <taxon>rosids</taxon>
        <taxon>fabids</taxon>
        <taxon>Fabales</taxon>
        <taxon>Fabaceae</taxon>
        <taxon>Papilionoideae</taxon>
        <taxon>50 kb inversion clade</taxon>
        <taxon>NPAAA clade</taxon>
        <taxon>Hologalegina</taxon>
        <taxon>IRL clade</taxon>
        <taxon>Trifolieae</taxon>
        <taxon>Medicago</taxon>
    </lineage>
</organism>
<dbReference type="Pfam" id="PF00931">
    <property type="entry name" value="NB-ARC"/>
    <property type="match status" value="1"/>
</dbReference>
<dbReference type="InterPro" id="IPR041118">
    <property type="entry name" value="Rx_N"/>
</dbReference>
<evidence type="ECO:0000313" key="10">
    <source>
        <dbReference type="EnsemblPlants" id="AET01321"/>
    </source>
</evidence>
<evidence type="ECO:0000256" key="4">
    <source>
        <dbReference type="ARBA" id="ARBA00022840"/>
    </source>
</evidence>
<feature type="domain" description="NB-ARC" evidence="5">
    <location>
        <begin position="159"/>
        <end position="326"/>
    </location>
</feature>
<dbReference type="eggNOG" id="KOG4658">
    <property type="taxonomic scope" value="Eukaryota"/>
</dbReference>
<dbReference type="InterPro" id="IPR038005">
    <property type="entry name" value="RX-like_CC"/>
</dbReference>
<dbReference type="PRINTS" id="PR00364">
    <property type="entry name" value="DISEASERSIST"/>
</dbReference>
<dbReference type="Gene3D" id="1.10.8.430">
    <property type="entry name" value="Helical domain of apoptotic protease-activating factors"/>
    <property type="match status" value="1"/>
</dbReference>
<reference evidence="10" key="3">
    <citation type="submission" date="2015-04" db="UniProtKB">
        <authorList>
            <consortium name="EnsemblPlants"/>
        </authorList>
    </citation>
    <scope>IDENTIFICATION</scope>
    <source>
        <strain evidence="10">cv. Jemalong A17</strain>
    </source>
</reference>
<keyword evidence="2" id="KW-0547">Nucleotide-binding</keyword>
<dbReference type="EnsemblPlants" id="AET01321">
    <property type="protein sequence ID" value="AET01321"/>
    <property type="gene ID" value="MTR_8g011170"/>
</dbReference>
<name>G7LDI7_MEDTR</name>
<feature type="domain" description="Disease resistance protein winged helix" evidence="7">
    <location>
        <begin position="415"/>
        <end position="487"/>
    </location>
</feature>
<evidence type="ECO:0000313" key="9">
    <source>
        <dbReference type="EMBL" id="AET01321.1"/>
    </source>
</evidence>
<dbReference type="InterPro" id="IPR032675">
    <property type="entry name" value="LRR_dom_sf"/>
</dbReference>
<dbReference type="PANTHER" id="PTHR36766">
    <property type="entry name" value="PLANT BROAD-SPECTRUM MILDEW RESISTANCE PROTEIN RPW8"/>
    <property type="match status" value="1"/>
</dbReference>
<evidence type="ECO:0000313" key="11">
    <source>
        <dbReference type="Proteomes" id="UP000002051"/>
    </source>
</evidence>
<dbReference type="EMBL" id="CM001224">
    <property type="protein sequence ID" value="AET01321.1"/>
    <property type="molecule type" value="Genomic_DNA"/>
</dbReference>
<proteinExistence type="predicted"/>
<dbReference type="CDD" id="cd14798">
    <property type="entry name" value="RX-CC_like"/>
    <property type="match status" value="1"/>
</dbReference>
<dbReference type="OMA" id="RFRWNIN"/>
<dbReference type="Gene3D" id="3.80.10.10">
    <property type="entry name" value="Ribonuclease Inhibitor"/>
    <property type="match status" value="2"/>
</dbReference>
<dbReference type="Proteomes" id="UP000002051">
    <property type="component" value="Chromosome 8"/>
</dbReference>
<dbReference type="InterPro" id="IPR042197">
    <property type="entry name" value="Apaf_helical"/>
</dbReference>
<dbReference type="Pfam" id="PF18052">
    <property type="entry name" value="Rx_N"/>
    <property type="match status" value="1"/>
</dbReference>
<dbReference type="FunFam" id="3.40.50.300:FF:001091">
    <property type="entry name" value="Probable disease resistance protein At1g61300"/>
    <property type="match status" value="1"/>
</dbReference>
<dbReference type="PANTHER" id="PTHR36766:SF40">
    <property type="entry name" value="DISEASE RESISTANCE PROTEIN RGA3"/>
    <property type="match status" value="1"/>
</dbReference>
<accession>G7LDI7</accession>
<dbReference type="AlphaFoldDB" id="G7LDI7"/>
<dbReference type="GO" id="GO:0051707">
    <property type="term" value="P:response to other organism"/>
    <property type="evidence" value="ECO:0007669"/>
    <property type="project" value="UniProtKB-ARBA"/>
</dbReference>
<keyword evidence="1" id="KW-0677">Repeat</keyword>
<dbReference type="InterPro" id="IPR027417">
    <property type="entry name" value="P-loop_NTPase"/>
</dbReference>
<feature type="domain" description="Disease resistance R13L4/SHOC-2-like LRR" evidence="8">
    <location>
        <begin position="552"/>
        <end position="814"/>
    </location>
</feature>
<evidence type="ECO:0000259" key="5">
    <source>
        <dbReference type="Pfam" id="PF00931"/>
    </source>
</evidence>
<dbReference type="Gene3D" id="3.40.50.300">
    <property type="entry name" value="P-loop containing nucleotide triphosphate hydrolases"/>
    <property type="match status" value="1"/>
</dbReference>
<dbReference type="InterPro" id="IPR002182">
    <property type="entry name" value="NB-ARC"/>
</dbReference>
<dbReference type="Gene3D" id="1.10.10.10">
    <property type="entry name" value="Winged helix-like DNA-binding domain superfamily/Winged helix DNA-binding domain"/>
    <property type="match status" value="1"/>
</dbReference>
<evidence type="ECO:0000256" key="1">
    <source>
        <dbReference type="ARBA" id="ARBA00022737"/>
    </source>
</evidence>
<dbReference type="GO" id="GO:0005524">
    <property type="term" value="F:ATP binding"/>
    <property type="evidence" value="ECO:0007669"/>
    <property type="project" value="UniProtKB-KW"/>
</dbReference>
<evidence type="ECO:0000259" key="8">
    <source>
        <dbReference type="Pfam" id="PF23598"/>
    </source>
</evidence>
<evidence type="ECO:0000256" key="3">
    <source>
        <dbReference type="ARBA" id="ARBA00022821"/>
    </source>
</evidence>